<evidence type="ECO:0000256" key="1">
    <source>
        <dbReference type="SAM" id="Phobius"/>
    </source>
</evidence>
<feature type="transmembrane region" description="Helical" evidence="1">
    <location>
        <begin position="892"/>
        <end position="913"/>
    </location>
</feature>
<dbReference type="Proteomes" id="UP001146120">
    <property type="component" value="Unassembled WGS sequence"/>
</dbReference>
<organism evidence="2 3">
    <name type="scientific">Lagenidium giganteum</name>
    <dbReference type="NCBI Taxonomy" id="4803"/>
    <lineage>
        <taxon>Eukaryota</taxon>
        <taxon>Sar</taxon>
        <taxon>Stramenopiles</taxon>
        <taxon>Oomycota</taxon>
        <taxon>Peronosporomycetes</taxon>
        <taxon>Pythiales</taxon>
        <taxon>Pythiaceae</taxon>
    </lineage>
</organism>
<dbReference type="EMBL" id="DAKRPA010000082">
    <property type="protein sequence ID" value="DAZ99476.1"/>
    <property type="molecule type" value="Genomic_DNA"/>
</dbReference>
<feature type="transmembrane region" description="Helical" evidence="1">
    <location>
        <begin position="780"/>
        <end position="802"/>
    </location>
</feature>
<accession>A0AAV2Z0Z8</accession>
<keyword evidence="1" id="KW-0472">Membrane</keyword>
<keyword evidence="1" id="KW-1133">Transmembrane helix</keyword>
<dbReference type="AlphaFoldDB" id="A0AAV2Z0Z8"/>
<evidence type="ECO:0000313" key="2">
    <source>
        <dbReference type="EMBL" id="DAZ99476.1"/>
    </source>
</evidence>
<comment type="caution">
    <text evidence="2">The sequence shown here is derived from an EMBL/GenBank/DDBJ whole genome shotgun (WGS) entry which is preliminary data.</text>
</comment>
<gene>
    <name evidence="2" type="ORF">N0F65_001661</name>
</gene>
<feature type="transmembrane region" description="Helical" evidence="1">
    <location>
        <begin position="838"/>
        <end position="866"/>
    </location>
</feature>
<proteinExistence type="predicted"/>
<keyword evidence="3" id="KW-1185">Reference proteome</keyword>
<reference evidence="2" key="1">
    <citation type="submission" date="2022-11" db="EMBL/GenBank/DDBJ databases">
        <authorList>
            <person name="Morgan W.R."/>
            <person name="Tartar A."/>
        </authorList>
    </citation>
    <scope>NUCLEOTIDE SEQUENCE</scope>
    <source>
        <strain evidence="2">ARSEF 373</strain>
    </source>
</reference>
<sequence length="1130" mass="126792">MALNAVAPTSNGDAAAAVGGGVSGPTQSNACSPVVLGGRYRWLPHAIVIAQALWAFIVPIKNVVLLPFPSLIDGSIDVHHLPSYGGINTSATPDIYTATQVLSLLDQVLNITLVNDLVRSKLEQKGDFVIDDLAPALTPEQHHILGVYYGLVLQSSEVFAGTLTPRTETVWLSDTGTEVTITCAPEDTFLQGMRCTNSDGTLCDDSSFDNAVPKQGTQLEPVDLRSMFANKAVGWHNSVGLLTLVDFFHQIMRQVFQKTDWKQALMQYQSADLVYNAFGMDVQLDARGRLVLASESDLWKNDGAYVNNTMKHSFSSCATTEVLLGYVYTRSFVIDLVQQTLMTKNLRNASMNKVDVNDLFRQRVLSALQADNLSVQVTIGAGSRRTDLNDARAALGGVPSAAIWHFARYPNSYYSYMTPEIRGDTVALDYKVIGAYHTGFNGMKFDYMHNMMAVWKLAEQPMEKSRATAAAAFEKEQRFADWFRNFEVNPDYGLVPAVQRLFGPMVEDCYRGLIRKIAQVVWVMALRFQPAMNHLAYTGMADGGDPGTWTINQMLVTELIGENPYGTRVRIPYVRATLAPDTGNAWPMVPLLHAFVAVHDEPFVVERLMAELNRTYPQLIEIERGTTNFRDVVMCPVGKHPPFIVAASDDKETMYKKIFPALRALVTEIVTNITAISTRMQSEVATMSIPEAFVRLNRSHPIFRFEGSPVYWVNKALSIGLIRLTTKEAPTAENLAVFIASMVCYDTIELRYLNQSQRCWNELGSATEVLKLIDSNGLRVVLFSMWSMGIILNLTAACVALGMWSMGIILNLTAACVALGYGYRLWSSWNLSGRKPIPFLLAISLDIQGIGLLNLLECTIMAWSAFPLISRFHLPSDMFFFRNPDQRNSNTWWIEGVVALALTWYVRLGMELARYRIHLKRFNMWYYMSGSYMRNAILVLIYLVRMSMPLEMNDYNRGVLKLFVSCVLATVLGYLIVRVSPYFEPAHHNPTDELSQLLEDGGFERQWFGVLGQSPSGWCHLGLLYEGWMVVERDGQALGMTCSRYLDFLEPKTTKTKHFNARVFAATTRTYRREAQHRQKEAQPWGYARKITTHSFAAMNSAADEQSGKRRYQSVKLPRVKTLFLKGKPE</sequence>
<feature type="transmembrane region" description="Helical" evidence="1">
    <location>
        <begin position="808"/>
        <end position="826"/>
    </location>
</feature>
<protein>
    <submittedName>
        <fullName evidence="2">Uncharacterized protein</fullName>
    </submittedName>
</protein>
<feature type="transmembrane region" description="Helical" evidence="1">
    <location>
        <begin position="959"/>
        <end position="977"/>
    </location>
</feature>
<evidence type="ECO:0000313" key="3">
    <source>
        <dbReference type="Proteomes" id="UP001146120"/>
    </source>
</evidence>
<keyword evidence="1" id="KW-0812">Transmembrane</keyword>
<feature type="transmembrane region" description="Helical" evidence="1">
    <location>
        <begin position="925"/>
        <end position="944"/>
    </location>
</feature>
<name>A0AAV2Z0Z8_9STRA</name>
<reference evidence="2" key="2">
    <citation type="journal article" date="2023" name="Microbiol Resour">
        <title>Decontamination and Annotation of the Draft Genome Sequence of the Oomycete Lagenidium giganteum ARSEF 373.</title>
        <authorList>
            <person name="Morgan W.R."/>
            <person name="Tartar A."/>
        </authorList>
    </citation>
    <scope>NUCLEOTIDE SEQUENCE</scope>
    <source>
        <strain evidence="2">ARSEF 373</strain>
    </source>
</reference>